<keyword evidence="1" id="KW-0963">Cytoplasm</keyword>
<dbReference type="GO" id="GO:0016787">
    <property type="term" value="F:hydrolase activity"/>
    <property type="evidence" value="ECO:0007669"/>
    <property type="project" value="UniProtKB-KW"/>
</dbReference>
<accession>A0A2H0RBY7</accession>
<evidence type="ECO:0000256" key="4">
    <source>
        <dbReference type="ARBA" id="ARBA00022801"/>
    </source>
</evidence>
<dbReference type="GO" id="GO:0005524">
    <property type="term" value="F:ATP binding"/>
    <property type="evidence" value="ECO:0007669"/>
    <property type="project" value="UniProtKB-KW"/>
</dbReference>
<dbReference type="InterPro" id="IPR036390">
    <property type="entry name" value="WH_DNA-bd_sf"/>
</dbReference>
<dbReference type="SUPFAM" id="SSF46785">
    <property type="entry name" value="Winged helix' DNA-binding domain"/>
    <property type="match status" value="1"/>
</dbReference>
<evidence type="ECO:0000256" key="6">
    <source>
        <dbReference type="ARBA" id="ARBA00023125"/>
    </source>
</evidence>
<keyword evidence="8" id="KW-0234">DNA repair</keyword>
<dbReference type="SUPFAM" id="SSF52540">
    <property type="entry name" value="P-loop containing nucleoside triphosphate hydrolases"/>
    <property type="match status" value="1"/>
</dbReference>
<evidence type="ECO:0000256" key="1">
    <source>
        <dbReference type="ARBA" id="ARBA00022490"/>
    </source>
</evidence>
<protein>
    <recommendedName>
        <fullName evidence="9">AAA+ ATPase domain-containing protein</fullName>
    </recommendedName>
</protein>
<dbReference type="PANTHER" id="PTHR42848:SF1">
    <property type="entry name" value="HOLLIDAY JUNCTION BRANCH MIGRATION COMPLEX SUBUNIT RUVB"/>
    <property type="match status" value="1"/>
</dbReference>
<dbReference type="CDD" id="cd00009">
    <property type="entry name" value="AAA"/>
    <property type="match status" value="1"/>
</dbReference>
<dbReference type="GO" id="GO:0006310">
    <property type="term" value="P:DNA recombination"/>
    <property type="evidence" value="ECO:0007669"/>
    <property type="project" value="UniProtKB-KW"/>
</dbReference>
<dbReference type="Gene3D" id="3.40.50.300">
    <property type="entry name" value="P-loop containing nucleotide triphosphate hydrolases"/>
    <property type="match status" value="1"/>
</dbReference>
<dbReference type="PANTHER" id="PTHR42848">
    <property type="match status" value="1"/>
</dbReference>
<evidence type="ECO:0000256" key="2">
    <source>
        <dbReference type="ARBA" id="ARBA00022741"/>
    </source>
</evidence>
<feature type="domain" description="AAA+ ATPase" evidence="9">
    <location>
        <begin position="84"/>
        <end position="209"/>
    </location>
</feature>
<evidence type="ECO:0000256" key="8">
    <source>
        <dbReference type="ARBA" id="ARBA00023204"/>
    </source>
</evidence>
<evidence type="ECO:0000256" key="7">
    <source>
        <dbReference type="ARBA" id="ARBA00023172"/>
    </source>
</evidence>
<dbReference type="GO" id="GO:0006281">
    <property type="term" value="P:DNA repair"/>
    <property type="evidence" value="ECO:0007669"/>
    <property type="project" value="UniProtKB-KW"/>
</dbReference>
<evidence type="ECO:0000313" key="10">
    <source>
        <dbReference type="EMBL" id="PIR43544.1"/>
    </source>
</evidence>
<dbReference type="InterPro" id="IPR008823">
    <property type="entry name" value="RuvB_wg_C"/>
</dbReference>
<keyword evidence="6" id="KW-0238">DNA-binding</keyword>
<keyword evidence="2" id="KW-0547">Nucleotide-binding</keyword>
<dbReference type="InterPro" id="IPR036388">
    <property type="entry name" value="WH-like_DNA-bd_sf"/>
</dbReference>
<dbReference type="InterPro" id="IPR003593">
    <property type="entry name" value="AAA+_ATPase"/>
</dbReference>
<gene>
    <name evidence="10" type="ORF">COV24_02235</name>
</gene>
<dbReference type="Pfam" id="PF05491">
    <property type="entry name" value="WHD_RuvB"/>
    <property type="match status" value="1"/>
</dbReference>
<keyword evidence="3" id="KW-0227">DNA damage</keyword>
<evidence type="ECO:0000256" key="5">
    <source>
        <dbReference type="ARBA" id="ARBA00022840"/>
    </source>
</evidence>
<dbReference type="AlphaFoldDB" id="A0A2H0RBY7"/>
<evidence type="ECO:0000256" key="3">
    <source>
        <dbReference type="ARBA" id="ARBA00022763"/>
    </source>
</evidence>
<dbReference type="InterPro" id="IPR027417">
    <property type="entry name" value="P-loop_NTPase"/>
</dbReference>
<comment type="caution">
    <text evidence="10">The sequence shown here is derived from an EMBL/GenBank/DDBJ whole genome shotgun (WGS) entry which is preliminary data.</text>
</comment>
<sequence length="355" mass="39396">MLWIIVIFVVIGIPILHTLLTYKVTANNIEADYQDDYNFEPQEQKKVTPQMIDSPVTFTSFIGQQNVVELLRMHILAAKKTGKVTPHILLDGPGGTGKTTLAMCTANAVDTNLYITTPSTFKDKDSVINFLFDSNFGPKIGEGDVLFIDEIHRLRESAAIYLYSAMQDFYIDVGGSVLELPKFTVIGATTDSGMMAAPFRDRFKVKLTLSTYNINDIADIIIDFKNIQKDIALELAKRSCGVPRIAKSLSDNISAYKDANNIAELTLDHVDYICDLLGIDKNGLNQSARKIVLYFQNNQNKPTGINSLATTLNISKETIQYEIFPTLFNLGLLISNGTRGKSLSENGLKYRLGCN</sequence>
<dbReference type="EMBL" id="PCXU01000019">
    <property type="protein sequence ID" value="PIR43544.1"/>
    <property type="molecule type" value="Genomic_DNA"/>
</dbReference>
<keyword evidence="4" id="KW-0378">Hydrolase</keyword>
<dbReference type="SMART" id="SM00382">
    <property type="entry name" value="AAA"/>
    <property type="match status" value="1"/>
</dbReference>
<dbReference type="Proteomes" id="UP000230214">
    <property type="component" value="Unassembled WGS sequence"/>
</dbReference>
<dbReference type="GO" id="GO:0003677">
    <property type="term" value="F:DNA binding"/>
    <property type="evidence" value="ECO:0007669"/>
    <property type="project" value="UniProtKB-KW"/>
</dbReference>
<dbReference type="Pfam" id="PF05496">
    <property type="entry name" value="RuvB_N"/>
    <property type="match status" value="1"/>
</dbReference>
<keyword evidence="7" id="KW-0233">DNA recombination</keyword>
<dbReference type="InterPro" id="IPR004605">
    <property type="entry name" value="DNA_helicase_Holl-junc_RuvB"/>
</dbReference>
<name>A0A2H0RBY7_UNCKA</name>
<evidence type="ECO:0000259" key="9">
    <source>
        <dbReference type="SMART" id="SM00382"/>
    </source>
</evidence>
<dbReference type="InterPro" id="IPR008824">
    <property type="entry name" value="RuvB-like_N"/>
</dbReference>
<dbReference type="GO" id="GO:0009378">
    <property type="term" value="F:four-way junction helicase activity"/>
    <property type="evidence" value="ECO:0007669"/>
    <property type="project" value="InterPro"/>
</dbReference>
<keyword evidence="5" id="KW-0067">ATP-binding</keyword>
<reference evidence="10 11" key="1">
    <citation type="submission" date="2017-09" db="EMBL/GenBank/DDBJ databases">
        <title>Depth-based differentiation of microbial function through sediment-hosted aquifers and enrichment of novel symbionts in the deep terrestrial subsurface.</title>
        <authorList>
            <person name="Probst A.J."/>
            <person name="Ladd B."/>
            <person name="Jarett J.K."/>
            <person name="Geller-Mcgrath D.E."/>
            <person name="Sieber C.M."/>
            <person name="Emerson J.B."/>
            <person name="Anantharaman K."/>
            <person name="Thomas B.C."/>
            <person name="Malmstrom R."/>
            <person name="Stieglmeier M."/>
            <person name="Klingl A."/>
            <person name="Woyke T."/>
            <person name="Ryan C.M."/>
            <person name="Banfield J.F."/>
        </authorList>
    </citation>
    <scope>NUCLEOTIDE SEQUENCE [LARGE SCALE GENOMIC DNA]</scope>
    <source>
        <strain evidence="10">CG10_big_fil_rev_8_21_14_0_10_32_10</strain>
    </source>
</reference>
<organism evidence="10 11">
    <name type="scientific">candidate division WWE3 bacterium CG10_big_fil_rev_8_21_14_0_10_32_10</name>
    <dbReference type="NCBI Taxonomy" id="1975090"/>
    <lineage>
        <taxon>Bacteria</taxon>
        <taxon>Katanobacteria</taxon>
    </lineage>
</organism>
<proteinExistence type="predicted"/>
<dbReference type="Gene3D" id="1.10.10.10">
    <property type="entry name" value="Winged helix-like DNA-binding domain superfamily/Winged helix DNA-binding domain"/>
    <property type="match status" value="1"/>
</dbReference>
<evidence type="ECO:0000313" key="11">
    <source>
        <dbReference type="Proteomes" id="UP000230214"/>
    </source>
</evidence>
<dbReference type="Gene3D" id="1.10.8.60">
    <property type="match status" value="1"/>
</dbReference>